<gene>
    <name evidence="2" type="ORF">E2C01_072252</name>
</gene>
<organism evidence="2 3">
    <name type="scientific">Portunus trituberculatus</name>
    <name type="common">Swimming crab</name>
    <name type="synonym">Neptunus trituberculatus</name>
    <dbReference type="NCBI Taxonomy" id="210409"/>
    <lineage>
        <taxon>Eukaryota</taxon>
        <taxon>Metazoa</taxon>
        <taxon>Ecdysozoa</taxon>
        <taxon>Arthropoda</taxon>
        <taxon>Crustacea</taxon>
        <taxon>Multicrustacea</taxon>
        <taxon>Malacostraca</taxon>
        <taxon>Eumalacostraca</taxon>
        <taxon>Eucarida</taxon>
        <taxon>Decapoda</taxon>
        <taxon>Pleocyemata</taxon>
        <taxon>Brachyura</taxon>
        <taxon>Eubrachyura</taxon>
        <taxon>Portunoidea</taxon>
        <taxon>Portunidae</taxon>
        <taxon>Portuninae</taxon>
        <taxon>Portunus</taxon>
    </lineage>
</organism>
<proteinExistence type="predicted"/>
<comment type="caution">
    <text evidence="2">The sequence shown here is derived from an EMBL/GenBank/DDBJ whole genome shotgun (WGS) entry which is preliminary data.</text>
</comment>
<feature type="region of interest" description="Disordered" evidence="1">
    <location>
        <begin position="1"/>
        <end position="43"/>
    </location>
</feature>
<evidence type="ECO:0000313" key="3">
    <source>
        <dbReference type="Proteomes" id="UP000324222"/>
    </source>
</evidence>
<dbReference type="EMBL" id="VSRR010046738">
    <property type="protein sequence ID" value="MPC77785.1"/>
    <property type="molecule type" value="Genomic_DNA"/>
</dbReference>
<accession>A0A5B7I6M9</accession>
<protein>
    <submittedName>
        <fullName evidence="2">Uncharacterized protein</fullName>
    </submittedName>
</protein>
<keyword evidence="3" id="KW-1185">Reference proteome</keyword>
<dbReference type="AlphaFoldDB" id="A0A5B7I6M9"/>
<sequence length="74" mass="8130">MLPPPGHGRDPALRPHQHCSGARLTPGPRRLPAAATQTDSLRSESQFGRLKMIEDSHRHDATMTIIMKAVHVTS</sequence>
<evidence type="ECO:0000313" key="2">
    <source>
        <dbReference type="EMBL" id="MPC77785.1"/>
    </source>
</evidence>
<evidence type="ECO:0000256" key="1">
    <source>
        <dbReference type="SAM" id="MobiDB-lite"/>
    </source>
</evidence>
<dbReference type="Proteomes" id="UP000324222">
    <property type="component" value="Unassembled WGS sequence"/>
</dbReference>
<name>A0A5B7I6M9_PORTR</name>
<reference evidence="2 3" key="1">
    <citation type="submission" date="2019-05" db="EMBL/GenBank/DDBJ databases">
        <title>Another draft genome of Portunus trituberculatus and its Hox gene families provides insights of decapod evolution.</title>
        <authorList>
            <person name="Jeong J.-H."/>
            <person name="Song I."/>
            <person name="Kim S."/>
            <person name="Choi T."/>
            <person name="Kim D."/>
            <person name="Ryu S."/>
            <person name="Kim W."/>
        </authorList>
    </citation>
    <scope>NUCLEOTIDE SEQUENCE [LARGE SCALE GENOMIC DNA]</scope>
    <source>
        <tissue evidence="2">Muscle</tissue>
    </source>
</reference>